<keyword evidence="7 9" id="KW-0368">Histidine biosynthesis</keyword>
<evidence type="ECO:0000256" key="2">
    <source>
        <dbReference type="ARBA" id="ARBA00004496"/>
    </source>
</evidence>
<gene>
    <name evidence="9 12" type="primary">hisA</name>
    <name evidence="12" type="ORF">PUV54_06335</name>
</gene>
<dbReference type="InterPro" id="IPR044524">
    <property type="entry name" value="Isoase_HisA-like"/>
</dbReference>
<evidence type="ECO:0000256" key="9">
    <source>
        <dbReference type="HAMAP-Rule" id="MF_01014"/>
    </source>
</evidence>
<dbReference type="Proteomes" id="UP001214043">
    <property type="component" value="Chromosome"/>
</dbReference>
<dbReference type="Gene3D" id="3.20.20.70">
    <property type="entry name" value="Aldolase class I"/>
    <property type="match status" value="1"/>
</dbReference>
<keyword evidence="13" id="KW-1185">Reference proteome</keyword>
<dbReference type="NCBIfam" id="TIGR00007">
    <property type="entry name" value="1-(5-phosphoribosyl)-5-[(5-phosphoribosylamino)methylideneamino]imidazole-4-carboxamide isomerase"/>
    <property type="match status" value="1"/>
</dbReference>
<evidence type="ECO:0000313" key="12">
    <source>
        <dbReference type="EMBL" id="WDI32814.1"/>
    </source>
</evidence>
<dbReference type="InterPro" id="IPR006063">
    <property type="entry name" value="HisA_bact_arch"/>
</dbReference>
<evidence type="ECO:0000256" key="7">
    <source>
        <dbReference type="ARBA" id="ARBA00023102"/>
    </source>
</evidence>
<dbReference type="GO" id="GO:0003949">
    <property type="term" value="F:1-(5-phosphoribosyl)-5-[(5-phosphoribosylamino)methylideneamino]imidazole-4-carboxamide isomerase activity"/>
    <property type="evidence" value="ECO:0007669"/>
    <property type="project" value="UniProtKB-UniRule"/>
</dbReference>
<dbReference type="RefSeq" id="WP_274494761.1">
    <property type="nucleotide sequence ID" value="NZ_CP118166.1"/>
</dbReference>
<dbReference type="AlphaFoldDB" id="A0AAE9ZD94"/>
<dbReference type="EC" id="5.3.1.16" evidence="9 11"/>
<protein>
    <recommendedName>
        <fullName evidence="9 11">1-(5-phosphoribosyl)-5-[(5-phosphoribosylamino)methylideneamino] imidazole-4-carboxamide isomerase</fullName>
        <ecNumber evidence="9 11">5.3.1.16</ecNumber>
    </recommendedName>
    <alternativeName>
        <fullName evidence="9">Phosphoribosylformimino-5-aminoimidazole carboxamide ribotide isomerase</fullName>
    </alternativeName>
</protein>
<dbReference type="FunFam" id="3.20.20.70:FF:000009">
    <property type="entry name" value="1-(5-phosphoribosyl)-5-[(5-phosphoribosylamino)methylideneamino] imidazole-4-carboxamide isomerase"/>
    <property type="match status" value="1"/>
</dbReference>
<accession>A0AAE9ZD94</accession>
<proteinExistence type="inferred from homology"/>
<evidence type="ECO:0000256" key="3">
    <source>
        <dbReference type="ARBA" id="ARBA00005133"/>
    </source>
</evidence>
<dbReference type="PANTHER" id="PTHR43090">
    <property type="entry name" value="1-(5-PHOSPHORIBOSYL)-5-[(5-PHOSPHORIBOSYLAMINO)METHYLIDENEAMINO] IMIDAZOLE-4-CARBOXAMIDE ISOMERASE"/>
    <property type="match status" value="1"/>
</dbReference>
<dbReference type="SUPFAM" id="SSF51366">
    <property type="entry name" value="Ribulose-phoshate binding barrel"/>
    <property type="match status" value="1"/>
</dbReference>
<dbReference type="InterPro" id="IPR006062">
    <property type="entry name" value="His_biosynth"/>
</dbReference>
<name>A0AAE9ZD94_9PROT</name>
<evidence type="ECO:0000256" key="1">
    <source>
        <dbReference type="ARBA" id="ARBA00000901"/>
    </source>
</evidence>
<dbReference type="InterPro" id="IPR013785">
    <property type="entry name" value="Aldolase_TIM"/>
</dbReference>
<comment type="similarity">
    <text evidence="4 9 10">Belongs to the HisA/HisF family.</text>
</comment>
<comment type="pathway">
    <text evidence="3 9 11">Amino-acid biosynthesis; L-histidine biosynthesis; L-histidine from 5-phospho-alpha-D-ribose 1-diphosphate: step 4/9.</text>
</comment>
<feature type="active site" description="Proton acceptor" evidence="9">
    <location>
        <position position="16"/>
    </location>
</feature>
<evidence type="ECO:0000256" key="5">
    <source>
        <dbReference type="ARBA" id="ARBA00022490"/>
    </source>
</evidence>
<organism evidence="12 13">
    <name type="scientific">Hyphococcus flavus</name>
    <dbReference type="NCBI Taxonomy" id="1866326"/>
    <lineage>
        <taxon>Bacteria</taxon>
        <taxon>Pseudomonadati</taxon>
        <taxon>Pseudomonadota</taxon>
        <taxon>Alphaproteobacteria</taxon>
        <taxon>Parvularculales</taxon>
        <taxon>Parvularculaceae</taxon>
        <taxon>Hyphococcus</taxon>
    </lineage>
</organism>
<dbReference type="GO" id="GO:0005737">
    <property type="term" value="C:cytoplasm"/>
    <property type="evidence" value="ECO:0007669"/>
    <property type="project" value="UniProtKB-SubCell"/>
</dbReference>
<dbReference type="GO" id="GO:0000162">
    <property type="term" value="P:L-tryptophan biosynthetic process"/>
    <property type="evidence" value="ECO:0007669"/>
    <property type="project" value="TreeGrafter"/>
</dbReference>
<dbReference type="HAMAP" id="MF_01014">
    <property type="entry name" value="HisA"/>
    <property type="match status" value="1"/>
</dbReference>
<evidence type="ECO:0000256" key="10">
    <source>
        <dbReference type="RuleBase" id="RU003657"/>
    </source>
</evidence>
<evidence type="ECO:0000256" key="4">
    <source>
        <dbReference type="ARBA" id="ARBA00009667"/>
    </source>
</evidence>
<evidence type="ECO:0000313" key="13">
    <source>
        <dbReference type="Proteomes" id="UP001214043"/>
    </source>
</evidence>
<reference evidence="12" key="1">
    <citation type="submission" date="2023-02" db="EMBL/GenBank/DDBJ databases">
        <title>Genome sequence of Hyphococcus flavus.</title>
        <authorList>
            <person name="Rong J.-C."/>
            <person name="Zhao Q."/>
            <person name="Yi M."/>
            <person name="Wu J.-Y."/>
        </authorList>
    </citation>
    <scope>NUCLEOTIDE SEQUENCE</scope>
    <source>
        <strain evidence="12">MCCC 1K03223</strain>
    </source>
</reference>
<evidence type="ECO:0000256" key="8">
    <source>
        <dbReference type="ARBA" id="ARBA00023235"/>
    </source>
</evidence>
<dbReference type="CDD" id="cd04732">
    <property type="entry name" value="HisA"/>
    <property type="match status" value="1"/>
</dbReference>
<evidence type="ECO:0000256" key="11">
    <source>
        <dbReference type="RuleBase" id="RU003658"/>
    </source>
</evidence>
<sequence>MKASSKHTFKLYPAIDLKDGACVRLLHGRMDDATVYNQDPGSQAAAFEAAGFDWVHIVDLNGAFAGKAINAAAVGAILSTISIPAQLGGGIRDMSAVERWLGAGMARVILGTAAVHDPEFVSEACRNYPGQIVLGVDARDGKVRTEGWDGETDLTPAEIVKRYADDGLAAVIYTDISRDGALQGVNVEATAALAEAAGIPVIASGGVASAQDIKALKAAHANIEGVIMGRALYDRRIEPAEALAAAAG</sequence>
<comment type="subcellular location">
    <subcellularLocation>
        <location evidence="2 9 11">Cytoplasm</location>
    </subcellularLocation>
</comment>
<feature type="active site" description="Proton donor" evidence="9">
    <location>
        <position position="137"/>
    </location>
</feature>
<dbReference type="GO" id="GO:0000105">
    <property type="term" value="P:L-histidine biosynthetic process"/>
    <property type="evidence" value="ECO:0007669"/>
    <property type="project" value="UniProtKB-UniRule"/>
</dbReference>
<dbReference type="PANTHER" id="PTHR43090:SF2">
    <property type="entry name" value="1-(5-PHOSPHORIBOSYL)-5-[(5-PHOSPHORIBOSYLAMINO)METHYLIDENEAMINO] IMIDAZOLE-4-CARBOXAMIDE ISOMERASE"/>
    <property type="match status" value="1"/>
</dbReference>
<comment type="catalytic activity">
    <reaction evidence="1 9 11">
        <text>1-(5-phospho-beta-D-ribosyl)-5-[(5-phospho-beta-D-ribosylamino)methylideneamino]imidazole-4-carboxamide = 5-[(5-phospho-1-deoxy-D-ribulos-1-ylimino)methylamino]-1-(5-phospho-beta-D-ribosyl)imidazole-4-carboxamide</text>
        <dbReference type="Rhea" id="RHEA:15469"/>
        <dbReference type="ChEBI" id="CHEBI:58435"/>
        <dbReference type="ChEBI" id="CHEBI:58525"/>
        <dbReference type="EC" id="5.3.1.16"/>
    </reaction>
</comment>
<keyword evidence="5 9" id="KW-0963">Cytoplasm</keyword>
<evidence type="ECO:0000256" key="6">
    <source>
        <dbReference type="ARBA" id="ARBA00022605"/>
    </source>
</evidence>
<dbReference type="EMBL" id="CP118166">
    <property type="protein sequence ID" value="WDI32814.1"/>
    <property type="molecule type" value="Genomic_DNA"/>
</dbReference>
<dbReference type="InterPro" id="IPR011060">
    <property type="entry name" value="RibuloseP-bd_barrel"/>
</dbReference>
<keyword evidence="8 9" id="KW-0413">Isomerase</keyword>
<dbReference type="InterPro" id="IPR023016">
    <property type="entry name" value="HisA/PriA"/>
</dbReference>
<dbReference type="KEGG" id="hfl:PUV54_06335"/>
<dbReference type="Pfam" id="PF00977">
    <property type="entry name" value="His_biosynth"/>
    <property type="match status" value="1"/>
</dbReference>
<keyword evidence="6 9" id="KW-0028">Amino-acid biosynthesis</keyword>